<dbReference type="PANTHER" id="PTHR34846">
    <property type="entry name" value="4-CARBOXYMUCONOLACTONE DECARBOXYLASE FAMILY PROTEIN (AFU_ORTHOLOGUE AFUA_6G11590)"/>
    <property type="match status" value="1"/>
</dbReference>
<dbReference type="SUPFAM" id="SSF69118">
    <property type="entry name" value="AhpD-like"/>
    <property type="match status" value="1"/>
</dbReference>
<feature type="domain" description="Carboxymuconolactone decarboxylase-like" evidence="1">
    <location>
        <begin position="28"/>
        <end position="94"/>
    </location>
</feature>
<keyword evidence="2" id="KW-0560">Oxidoreductase</keyword>
<sequence length="145" mass="15550">MSPLLSYADFAAHIAGVPDGLRVASQAVSVLDPALVELVKLRASHLNACTFCTHYHLALARKLGVPQDKLDLLSVWREAPQFSAQERAALAWTEVLTLMADHPERAAAEAEVTAHFAPAELAALTSAIAIINAWNRIAGGLRFSV</sequence>
<evidence type="ECO:0000259" key="1">
    <source>
        <dbReference type="Pfam" id="PF02627"/>
    </source>
</evidence>
<evidence type="ECO:0000313" key="2">
    <source>
        <dbReference type="EMBL" id="SIS59745.1"/>
    </source>
</evidence>
<reference evidence="2 3" key="1">
    <citation type="submission" date="2017-01" db="EMBL/GenBank/DDBJ databases">
        <authorList>
            <person name="Mah S.A."/>
            <person name="Swanson W.J."/>
            <person name="Moy G.W."/>
            <person name="Vacquier V.D."/>
        </authorList>
    </citation>
    <scope>NUCLEOTIDE SEQUENCE [LARGE SCALE GENOMIC DNA]</scope>
    <source>
        <strain evidence="2 3">DSM 11589</strain>
    </source>
</reference>
<dbReference type="Pfam" id="PF02627">
    <property type="entry name" value="CMD"/>
    <property type="match status" value="1"/>
</dbReference>
<dbReference type="EMBL" id="FTOA01000002">
    <property type="protein sequence ID" value="SIS59745.1"/>
    <property type="molecule type" value="Genomic_DNA"/>
</dbReference>
<dbReference type="GO" id="GO:0051920">
    <property type="term" value="F:peroxiredoxin activity"/>
    <property type="evidence" value="ECO:0007669"/>
    <property type="project" value="InterPro"/>
</dbReference>
<dbReference type="AlphaFoldDB" id="A0A1N7KDR8"/>
<dbReference type="InterPro" id="IPR004675">
    <property type="entry name" value="AhpD_core"/>
</dbReference>
<name>A0A1N7KDR8_9PROT</name>
<evidence type="ECO:0000313" key="3">
    <source>
        <dbReference type="Proteomes" id="UP000185678"/>
    </source>
</evidence>
<dbReference type="STRING" id="80876.SAMN05421779_102724"/>
<dbReference type="NCBIfam" id="TIGR00778">
    <property type="entry name" value="ahpD_dom"/>
    <property type="match status" value="1"/>
</dbReference>
<dbReference type="Proteomes" id="UP000185678">
    <property type="component" value="Unassembled WGS sequence"/>
</dbReference>
<dbReference type="PANTHER" id="PTHR34846:SF7">
    <property type="entry name" value="BLL7811 PROTEIN"/>
    <property type="match status" value="1"/>
</dbReference>
<dbReference type="Gene3D" id="1.20.1290.10">
    <property type="entry name" value="AhpD-like"/>
    <property type="match status" value="1"/>
</dbReference>
<accession>A0A1N7KDR8</accession>
<dbReference type="OrthoDB" id="9801997at2"/>
<keyword evidence="2" id="KW-0575">Peroxidase</keyword>
<dbReference type="InterPro" id="IPR029032">
    <property type="entry name" value="AhpD-like"/>
</dbReference>
<proteinExistence type="predicted"/>
<organism evidence="2 3">
    <name type="scientific">Insolitispirillum peregrinum</name>
    <dbReference type="NCBI Taxonomy" id="80876"/>
    <lineage>
        <taxon>Bacteria</taxon>
        <taxon>Pseudomonadati</taxon>
        <taxon>Pseudomonadota</taxon>
        <taxon>Alphaproteobacteria</taxon>
        <taxon>Rhodospirillales</taxon>
        <taxon>Novispirillaceae</taxon>
        <taxon>Insolitispirillum</taxon>
    </lineage>
</organism>
<dbReference type="RefSeq" id="WP_076399542.1">
    <property type="nucleotide sequence ID" value="NZ_FTOA01000002.1"/>
</dbReference>
<dbReference type="InterPro" id="IPR003779">
    <property type="entry name" value="CMD-like"/>
</dbReference>
<keyword evidence="3" id="KW-1185">Reference proteome</keyword>
<gene>
    <name evidence="2" type="ORF">SAMN05421779_102724</name>
</gene>
<protein>
    <submittedName>
        <fullName evidence="2">Alkylhydroperoxidase AhpD family core domain-containing protein</fullName>
    </submittedName>
</protein>